<comment type="cofactor">
    <cofactor evidence="1">
        <name>FAD</name>
        <dbReference type="ChEBI" id="CHEBI:57692"/>
    </cofactor>
</comment>
<dbReference type="GO" id="GO:0016491">
    <property type="term" value="F:oxidoreductase activity"/>
    <property type="evidence" value="ECO:0007669"/>
    <property type="project" value="UniProtKB-KW"/>
</dbReference>
<evidence type="ECO:0000259" key="6">
    <source>
        <dbReference type="PROSITE" id="PS51387"/>
    </source>
</evidence>
<dbReference type="Gene3D" id="3.30.465.10">
    <property type="match status" value="1"/>
</dbReference>
<dbReference type="Gene3D" id="3.30.43.10">
    <property type="entry name" value="Uridine Diphospho-n-acetylenolpyruvylglucosamine Reductase, domain 2"/>
    <property type="match status" value="1"/>
</dbReference>
<evidence type="ECO:0000256" key="4">
    <source>
        <dbReference type="ARBA" id="ARBA00022827"/>
    </source>
</evidence>
<dbReference type="RefSeq" id="WP_152867804.1">
    <property type="nucleotide sequence ID" value="NZ_VMNX01000213.1"/>
</dbReference>
<dbReference type="InterPro" id="IPR016169">
    <property type="entry name" value="FAD-bd_PCMH_sub2"/>
</dbReference>
<evidence type="ECO:0000256" key="1">
    <source>
        <dbReference type="ARBA" id="ARBA00001974"/>
    </source>
</evidence>
<accession>A0A5N8X4C5</accession>
<dbReference type="PROSITE" id="PS00862">
    <property type="entry name" value="OX2_COVAL_FAD"/>
    <property type="match status" value="1"/>
</dbReference>
<organism evidence="7 8">
    <name type="scientific">Streptomyces acidicola</name>
    <dbReference type="NCBI Taxonomy" id="2596892"/>
    <lineage>
        <taxon>Bacteria</taxon>
        <taxon>Bacillati</taxon>
        <taxon>Actinomycetota</taxon>
        <taxon>Actinomycetes</taxon>
        <taxon>Kitasatosporales</taxon>
        <taxon>Streptomycetaceae</taxon>
        <taxon>Streptomyces</taxon>
    </lineage>
</organism>
<dbReference type="PROSITE" id="PS51387">
    <property type="entry name" value="FAD_PCMH"/>
    <property type="match status" value="1"/>
</dbReference>
<dbReference type="Pfam" id="PF08031">
    <property type="entry name" value="BBE"/>
    <property type="match status" value="1"/>
</dbReference>
<dbReference type="InterPro" id="IPR006093">
    <property type="entry name" value="Oxy_OxRdtase_FAD_BS"/>
</dbReference>
<evidence type="ECO:0000256" key="5">
    <source>
        <dbReference type="ARBA" id="ARBA00023002"/>
    </source>
</evidence>
<evidence type="ECO:0000256" key="3">
    <source>
        <dbReference type="ARBA" id="ARBA00022630"/>
    </source>
</evidence>
<feature type="domain" description="FAD-binding PCMH-type" evidence="6">
    <location>
        <begin position="21"/>
        <end position="192"/>
    </location>
</feature>
<comment type="similarity">
    <text evidence="2">Belongs to the oxygen-dependent FAD-linked oxidoreductase family.</text>
</comment>
<keyword evidence="5" id="KW-0560">Oxidoreductase</keyword>
<dbReference type="InterPro" id="IPR036318">
    <property type="entry name" value="FAD-bd_PCMH-like_sf"/>
</dbReference>
<dbReference type="Pfam" id="PF01565">
    <property type="entry name" value="FAD_binding_4"/>
    <property type="match status" value="1"/>
</dbReference>
<keyword evidence="8" id="KW-1185">Reference proteome</keyword>
<dbReference type="AlphaFoldDB" id="A0A5N8X4C5"/>
<dbReference type="Gene3D" id="3.40.462.20">
    <property type="match status" value="1"/>
</dbReference>
<name>A0A5N8X4C5_9ACTN</name>
<dbReference type="InterPro" id="IPR050416">
    <property type="entry name" value="FAD-linked_Oxidoreductase"/>
</dbReference>
<evidence type="ECO:0000313" key="7">
    <source>
        <dbReference type="EMBL" id="MPY53718.1"/>
    </source>
</evidence>
<protein>
    <submittedName>
        <fullName evidence="7">FAD-binding oxidoreductase</fullName>
    </submittedName>
</protein>
<dbReference type="EMBL" id="VMNX01000213">
    <property type="protein sequence ID" value="MPY53718.1"/>
    <property type="molecule type" value="Genomic_DNA"/>
</dbReference>
<evidence type="ECO:0000313" key="8">
    <source>
        <dbReference type="Proteomes" id="UP000373149"/>
    </source>
</evidence>
<keyword evidence="4" id="KW-0274">FAD</keyword>
<dbReference type="SUPFAM" id="SSF56176">
    <property type="entry name" value="FAD-binding/transporter-associated domain-like"/>
    <property type="match status" value="1"/>
</dbReference>
<dbReference type="InterPro" id="IPR012951">
    <property type="entry name" value="BBE"/>
</dbReference>
<reference evidence="7 8" key="1">
    <citation type="submission" date="2019-09" db="EMBL/GenBank/DDBJ databases">
        <authorList>
            <person name="Duangmal K."/>
            <person name="Teo W.F.A."/>
            <person name="Lipun K."/>
        </authorList>
    </citation>
    <scope>NUCLEOTIDE SEQUENCE [LARGE SCALE GENOMIC DNA]</scope>
    <source>
        <strain evidence="7 8">K1PN6</strain>
    </source>
</reference>
<dbReference type="Proteomes" id="UP000373149">
    <property type="component" value="Unassembled WGS sequence"/>
</dbReference>
<dbReference type="InterPro" id="IPR006094">
    <property type="entry name" value="Oxid_FAD_bind_N"/>
</dbReference>
<sequence>MLDIIRPGDPRYPGVRHVYTATGSPAAVIRPRSAVEVARALRLARETGGPLSVRSGGHGISSISTNDGGTVIDLATLNSIERLDPDGNLVRIGPGSRWGDVAAALHPWGLSISSGDSGDVGVGGLATTAGIGLMGRAHGLTIDHLVAAEIVTADGAIHTVDEERDPDLFWAVRGAGANVGIVTSMDFSAAPVPVVAHAAIQFRVDRIAPFLRAWGKTVESAPREISAFLYLSGGGFALATVVFTGDDTDAAERALVPFLRVGPVLGRRAALVPYAAVVTRTGMPHMGQQGAHLHNGFAVHLDGMLGDRLEALVATGSGAMLQIRSVGGAINDVDAGATAFAHRHQNFSVTAVAGGPSVEFDTAWEAVRPSLDGLYLSFETAFSPERLTEAFPPATLSRLREIKREVDPDNVFDQNFPVA</sequence>
<dbReference type="InterPro" id="IPR016167">
    <property type="entry name" value="FAD-bd_PCMH_sub1"/>
</dbReference>
<dbReference type="GO" id="GO:0071949">
    <property type="term" value="F:FAD binding"/>
    <property type="evidence" value="ECO:0007669"/>
    <property type="project" value="InterPro"/>
</dbReference>
<dbReference type="InterPro" id="IPR016166">
    <property type="entry name" value="FAD-bd_PCMH"/>
</dbReference>
<dbReference type="PANTHER" id="PTHR42973:SF39">
    <property type="entry name" value="FAD-BINDING PCMH-TYPE DOMAIN-CONTAINING PROTEIN"/>
    <property type="match status" value="1"/>
</dbReference>
<keyword evidence="3" id="KW-0285">Flavoprotein</keyword>
<evidence type="ECO:0000256" key="2">
    <source>
        <dbReference type="ARBA" id="ARBA00005466"/>
    </source>
</evidence>
<gene>
    <name evidence="7" type="ORF">FPZ41_36200</name>
</gene>
<dbReference type="PANTHER" id="PTHR42973">
    <property type="entry name" value="BINDING OXIDOREDUCTASE, PUTATIVE (AFU_ORTHOLOGUE AFUA_1G17690)-RELATED"/>
    <property type="match status" value="1"/>
</dbReference>
<proteinExistence type="inferred from homology"/>
<comment type="caution">
    <text evidence="7">The sequence shown here is derived from an EMBL/GenBank/DDBJ whole genome shotgun (WGS) entry which is preliminary data.</text>
</comment>